<proteinExistence type="predicted"/>
<sequence>MGDPQPLIKPIAATPYPIQALPRNMCELVREINDYNGAPISLIATCALSTLSIAIQGHLTLPAMIA</sequence>
<organism evidence="1 2">
    <name type="scientific">Chromatium okenii</name>
    <dbReference type="NCBI Taxonomy" id="61644"/>
    <lineage>
        <taxon>Bacteria</taxon>
        <taxon>Pseudomonadati</taxon>
        <taxon>Pseudomonadota</taxon>
        <taxon>Gammaproteobacteria</taxon>
        <taxon>Chromatiales</taxon>
        <taxon>Chromatiaceae</taxon>
        <taxon>Chromatium</taxon>
    </lineage>
</organism>
<dbReference type="OrthoDB" id="9067983at2"/>
<reference evidence="1 2" key="1">
    <citation type="submission" date="2018-01" db="EMBL/GenBank/DDBJ databases">
        <title>The complete genome sequence of Chromatium okenii LaCa, a purple sulfur bacterium with a turbulent life.</title>
        <authorList>
            <person name="Luedin S.M."/>
            <person name="Liechti N."/>
            <person name="Storelli N."/>
            <person name="Danza F."/>
            <person name="Wittwer M."/>
            <person name="Pothier J.F."/>
            <person name="Tonolla M.A."/>
        </authorList>
    </citation>
    <scope>NUCLEOTIDE SEQUENCE [LARGE SCALE GENOMIC DNA]</scope>
    <source>
        <strain evidence="1 2">LaCa</strain>
    </source>
</reference>
<dbReference type="RefSeq" id="WP_105075077.1">
    <property type="nucleotide sequence ID" value="NZ_PPGH01000045.1"/>
</dbReference>
<keyword evidence="2" id="KW-1185">Reference proteome</keyword>
<name>A0A2S7XM91_9GAMM</name>
<comment type="caution">
    <text evidence="1">The sequence shown here is derived from an EMBL/GenBank/DDBJ whole genome shotgun (WGS) entry which is preliminary data.</text>
</comment>
<gene>
    <name evidence="1" type="ORF">CXB77_18870</name>
</gene>
<dbReference type="AlphaFoldDB" id="A0A2S7XM91"/>
<protein>
    <submittedName>
        <fullName evidence="1">Uncharacterized protein</fullName>
    </submittedName>
</protein>
<accession>A0A2S7XM91</accession>
<dbReference type="EMBL" id="PPGH01000045">
    <property type="protein sequence ID" value="PQJ94693.1"/>
    <property type="molecule type" value="Genomic_DNA"/>
</dbReference>
<evidence type="ECO:0000313" key="2">
    <source>
        <dbReference type="Proteomes" id="UP000239936"/>
    </source>
</evidence>
<evidence type="ECO:0000313" key="1">
    <source>
        <dbReference type="EMBL" id="PQJ94693.1"/>
    </source>
</evidence>
<dbReference type="Proteomes" id="UP000239936">
    <property type="component" value="Unassembled WGS sequence"/>
</dbReference>